<dbReference type="STRING" id="151549.A0A4C1TBC6"/>
<comment type="caution">
    <text evidence="2">The sequence shown here is derived from an EMBL/GenBank/DDBJ whole genome shotgun (WGS) entry which is preliminary data.</text>
</comment>
<name>A0A4C1TBC6_EUMVA</name>
<keyword evidence="3" id="KW-1185">Reference proteome</keyword>
<dbReference type="AlphaFoldDB" id="A0A4C1TBC6"/>
<dbReference type="OrthoDB" id="269822at2759"/>
<dbReference type="Gene3D" id="2.30.29.240">
    <property type="match status" value="1"/>
</dbReference>
<evidence type="ECO:0000313" key="3">
    <source>
        <dbReference type="Proteomes" id="UP000299102"/>
    </source>
</evidence>
<reference evidence="2 3" key="1">
    <citation type="journal article" date="2019" name="Commun. Biol.">
        <title>The bagworm genome reveals a unique fibroin gene that provides high tensile strength.</title>
        <authorList>
            <person name="Kono N."/>
            <person name="Nakamura H."/>
            <person name="Ohtoshi R."/>
            <person name="Tomita M."/>
            <person name="Numata K."/>
            <person name="Arakawa K."/>
        </authorList>
    </citation>
    <scope>NUCLEOTIDE SEQUENCE [LARGE SCALE GENOMIC DNA]</scope>
</reference>
<protein>
    <submittedName>
        <fullName evidence="2">1-phosphatidylinositol 4,5-bisphosphate phosphodiesterase</fullName>
    </submittedName>
</protein>
<accession>A0A4C1TBC6</accession>
<dbReference type="SUPFAM" id="SSF50729">
    <property type="entry name" value="PH domain-like"/>
    <property type="match status" value="1"/>
</dbReference>
<dbReference type="Proteomes" id="UP000299102">
    <property type="component" value="Unassembled WGS sequence"/>
</dbReference>
<evidence type="ECO:0000259" key="1">
    <source>
        <dbReference type="Pfam" id="PF17787"/>
    </source>
</evidence>
<proteinExistence type="predicted"/>
<dbReference type="Pfam" id="PF17787">
    <property type="entry name" value="PH_14"/>
    <property type="match status" value="1"/>
</dbReference>
<sequence length="139" mass="16137">MIALPQDSKLNSNLVNKHGENLEDKSLTICSGTDYININYQHVVCPDAATAKDWKEGLRAITHNNKINNVCPTTNLMKQYVCFVVNEFAAFRRIQVRTAFPMRSIWDILSKFFRATRKWRHEYHISLPCRGERALLRPT</sequence>
<evidence type="ECO:0000313" key="2">
    <source>
        <dbReference type="EMBL" id="GBP10748.1"/>
    </source>
</evidence>
<feature type="domain" description="PLC-beta PH" evidence="1">
    <location>
        <begin position="4"/>
        <end position="69"/>
    </location>
</feature>
<dbReference type="EMBL" id="BGZK01000042">
    <property type="protein sequence ID" value="GBP10748.1"/>
    <property type="molecule type" value="Genomic_DNA"/>
</dbReference>
<gene>
    <name evidence="2" type="primary">norpA</name>
    <name evidence="2" type="ORF">EVAR_6303_1</name>
</gene>
<organism evidence="2 3">
    <name type="scientific">Eumeta variegata</name>
    <name type="common">Bagworm moth</name>
    <name type="synonym">Eumeta japonica</name>
    <dbReference type="NCBI Taxonomy" id="151549"/>
    <lineage>
        <taxon>Eukaryota</taxon>
        <taxon>Metazoa</taxon>
        <taxon>Ecdysozoa</taxon>
        <taxon>Arthropoda</taxon>
        <taxon>Hexapoda</taxon>
        <taxon>Insecta</taxon>
        <taxon>Pterygota</taxon>
        <taxon>Neoptera</taxon>
        <taxon>Endopterygota</taxon>
        <taxon>Lepidoptera</taxon>
        <taxon>Glossata</taxon>
        <taxon>Ditrysia</taxon>
        <taxon>Tineoidea</taxon>
        <taxon>Psychidae</taxon>
        <taxon>Oiketicinae</taxon>
        <taxon>Eumeta</taxon>
    </lineage>
</organism>
<dbReference type="InterPro" id="IPR037862">
    <property type="entry name" value="PLC-beta_PH"/>
</dbReference>